<name>A0AAX4IPB1_9PEZI</name>
<sequence>MAKISSIIGLATYVFLAAALITHALAVWGSSSTTLPGIYVVKLAKEGNGHQVNVTLGYGGKCYPRPSWIHCIDLTDKPISLGICLYAEPQEDSDGVHVGKCKGIFSFPATSSDSGIDYDDLENIREHFIDELELENVYLDPIEGILDELLIVAKRLKNKVFPVNWMIAAFALLAFSGVLSIIPLFFHSEKRRTVSMFTMAATGICLAFGLLALGGAASATWSALALLYAEKQLAKTLEREQWDISFFDSKSLFQITVATIVLNMAFAICVALAAAIRNHRRRVKDKKHGGGRASILPPKASKRMAQAKRKFRS</sequence>
<organism evidence="3 4">
    <name type="scientific">Colletotrichum destructivum</name>
    <dbReference type="NCBI Taxonomy" id="34406"/>
    <lineage>
        <taxon>Eukaryota</taxon>
        <taxon>Fungi</taxon>
        <taxon>Dikarya</taxon>
        <taxon>Ascomycota</taxon>
        <taxon>Pezizomycotina</taxon>
        <taxon>Sordariomycetes</taxon>
        <taxon>Hypocreomycetidae</taxon>
        <taxon>Glomerellales</taxon>
        <taxon>Glomerellaceae</taxon>
        <taxon>Colletotrichum</taxon>
        <taxon>Colletotrichum destructivum species complex</taxon>
    </lineage>
</organism>
<keyword evidence="2" id="KW-1133">Transmembrane helix</keyword>
<protein>
    <recommendedName>
        <fullName evidence="5">SUR7 protein</fullName>
    </recommendedName>
</protein>
<evidence type="ECO:0000313" key="4">
    <source>
        <dbReference type="Proteomes" id="UP001322277"/>
    </source>
</evidence>
<evidence type="ECO:0000256" key="2">
    <source>
        <dbReference type="SAM" id="Phobius"/>
    </source>
</evidence>
<evidence type="ECO:0008006" key="5">
    <source>
        <dbReference type="Google" id="ProtNLM"/>
    </source>
</evidence>
<keyword evidence="4" id="KW-1185">Reference proteome</keyword>
<reference evidence="4" key="1">
    <citation type="journal article" date="2023" name="bioRxiv">
        <title>Complete genome of the Medicago anthracnose fungus, Colletotrichum destructivum, reveals a mini-chromosome-like region within a core chromosome.</title>
        <authorList>
            <person name="Lapalu N."/>
            <person name="Simon A."/>
            <person name="Lu A."/>
            <person name="Plaumann P.-L."/>
            <person name="Amselem J."/>
            <person name="Pigne S."/>
            <person name="Auger A."/>
            <person name="Koch C."/>
            <person name="Dallery J.-F."/>
            <person name="O'Connell R.J."/>
        </authorList>
    </citation>
    <scope>NUCLEOTIDE SEQUENCE [LARGE SCALE GENOMIC DNA]</scope>
    <source>
        <strain evidence="4">CBS 520.97</strain>
    </source>
</reference>
<keyword evidence="2" id="KW-0812">Transmembrane</keyword>
<accession>A0AAX4IPB1</accession>
<feature type="region of interest" description="Disordered" evidence="1">
    <location>
        <begin position="283"/>
        <end position="313"/>
    </location>
</feature>
<proteinExistence type="predicted"/>
<feature type="transmembrane region" description="Helical" evidence="2">
    <location>
        <begin position="252"/>
        <end position="276"/>
    </location>
</feature>
<feature type="transmembrane region" description="Helical" evidence="2">
    <location>
        <begin position="165"/>
        <end position="186"/>
    </location>
</feature>
<dbReference type="KEGG" id="cdet:87946216"/>
<keyword evidence="2" id="KW-0472">Membrane</keyword>
<feature type="compositionally biased region" description="Basic residues" evidence="1">
    <location>
        <begin position="300"/>
        <end position="313"/>
    </location>
</feature>
<gene>
    <name evidence="3" type="ORF">CDEST_09713</name>
</gene>
<evidence type="ECO:0000256" key="1">
    <source>
        <dbReference type="SAM" id="MobiDB-lite"/>
    </source>
</evidence>
<dbReference type="EMBL" id="CP137310">
    <property type="protein sequence ID" value="WQF84699.1"/>
    <property type="molecule type" value="Genomic_DNA"/>
</dbReference>
<evidence type="ECO:0000313" key="3">
    <source>
        <dbReference type="EMBL" id="WQF84699.1"/>
    </source>
</evidence>
<dbReference type="RefSeq" id="XP_062781923.1">
    <property type="nucleotide sequence ID" value="XM_062925872.1"/>
</dbReference>
<dbReference type="Proteomes" id="UP001322277">
    <property type="component" value="Chromosome 6"/>
</dbReference>
<dbReference type="AlphaFoldDB" id="A0AAX4IPB1"/>
<dbReference type="GeneID" id="87946216"/>
<feature type="transmembrane region" description="Helical" evidence="2">
    <location>
        <begin position="198"/>
        <end position="229"/>
    </location>
</feature>